<evidence type="ECO:0000256" key="2">
    <source>
        <dbReference type="ARBA" id="ARBA00023186"/>
    </source>
</evidence>
<dbReference type="EMBL" id="CM010720">
    <property type="protein sequence ID" value="RZC64291.1"/>
    <property type="molecule type" value="Genomic_DNA"/>
</dbReference>
<dbReference type="InterPro" id="IPR002164">
    <property type="entry name" value="NAP_family"/>
</dbReference>
<dbReference type="Proteomes" id="UP000316621">
    <property type="component" value="Chromosome 6"/>
</dbReference>
<dbReference type="InterPro" id="IPR037231">
    <property type="entry name" value="NAP-like_sf"/>
</dbReference>
<evidence type="ECO:0008006" key="6">
    <source>
        <dbReference type="Google" id="ProtNLM"/>
    </source>
</evidence>
<dbReference type="GO" id="GO:0042393">
    <property type="term" value="F:histone binding"/>
    <property type="evidence" value="ECO:0007669"/>
    <property type="project" value="UniProtKB-ARBA"/>
</dbReference>
<dbReference type="GO" id="GO:0005634">
    <property type="term" value="C:nucleus"/>
    <property type="evidence" value="ECO:0007669"/>
    <property type="project" value="InterPro"/>
</dbReference>
<dbReference type="PANTHER" id="PTHR11875">
    <property type="entry name" value="TESTIS-SPECIFIC Y-ENCODED PROTEIN"/>
    <property type="match status" value="1"/>
</dbReference>
<protein>
    <recommendedName>
        <fullName evidence="6">Nucleosome assembly protein</fullName>
    </recommendedName>
</protein>
<evidence type="ECO:0000256" key="1">
    <source>
        <dbReference type="ARBA" id="ARBA00009947"/>
    </source>
</evidence>
<name>A0A4Y7JWE1_PAPSO</name>
<dbReference type="Gramene" id="RZC64291">
    <property type="protein sequence ID" value="RZC64291"/>
    <property type="gene ID" value="C5167_007975"/>
</dbReference>
<dbReference type="AlphaFoldDB" id="A0A4Y7JWE1"/>
<keyword evidence="5" id="KW-1185">Reference proteome</keyword>
<sequence>MLSLDEIPEELIQKAREVEGAIKKITKKARLEKSTLDEKYKKMARESEEMLAVKRMYKGLRKDLYEERNEHIKSIPNFWPTAFLNYSRLRKQLSEEDAKIIRFLKSVVVEVGQNDERVITFFFGENEYFVNTFLKTIYSRTDKGILVHKQGTKILWKATTTGAGAEILGGIPWSTDIDKSFFTLVFDPKDKGLPEMRCDKVLETIEEHLWPRVLGYYLNWCAITEIEVEEGSKEKIALHELKVIQDKLEEYDGKEYRGCMEVEEIFGEKALEEQVLIEQKCSQERKPLYQERNEIVKTIPKFWLLAFISHYALGDLFGVEDQKIFRCVDSVDVVDNEDVTSGYTITLNFDNNPYFSNQSLTKRISFCEDGTTNLSAVMISWKVNMDISTEYLHHTPLTNAREMKVMKVVMKRMNNQKASRNDTTSLYLVWPFGMLLLAHQSVDS</sequence>
<dbReference type="Gene3D" id="1.20.5.1500">
    <property type="match status" value="2"/>
</dbReference>
<evidence type="ECO:0000256" key="3">
    <source>
        <dbReference type="RuleBase" id="RU003876"/>
    </source>
</evidence>
<dbReference type="Gene3D" id="3.30.1120.90">
    <property type="entry name" value="Nucleosome assembly protein"/>
    <property type="match status" value="2"/>
</dbReference>
<dbReference type="STRING" id="3469.A0A4Y7JWE1"/>
<proteinExistence type="inferred from homology"/>
<accession>A0A4Y7JWE1</accession>
<keyword evidence="2" id="KW-0143">Chaperone</keyword>
<reference evidence="4 5" key="1">
    <citation type="journal article" date="2018" name="Science">
        <title>The opium poppy genome and morphinan production.</title>
        <authorList>
            <person name="Guo L."/>
            <person name="Winzer T."/>
            <person name="Yang X."/>
            <person name="Li Y."/>
            <person name="Ning Z."/>
            <person name="He Z."/>
            <person name="Teodor R."/>
            <person name="Lu Y."/>
            <person name="Bowser T.A."/>
            <person name="Graham I.A."/>
            <person name="Ye K."/>
        </authorList>
    </citation>
    <scope>NUCLEOTIDE SEQUENCE [LARGE SCALE GENOMIC DNA]</scope>
    <source>
        <strain evidence="5">cv. HN1</strain>
        <tissue evidence="4">Leaves</tissue>
    </source>
</reference>
<dbReference type="Pfam" id="PF00956">
    <property type="entry name" value="NAP"/>
    <property type="match status" value="2"/>
</dbReference>
<comment type="similarity">
    <text evidence="1 3">Belongs to the nucleosome assembly protein (NAP) family.</text>
</comment>
<gene>
    <name evidence="4" type="ORF">C5167_007975</name>
</gene>
<dbReference type="GO" id="GO:0000724">
    <property type="term" value="P:double-strand break repair via homologous recombination"/>
    <property type="evidence" value="ECO:0007669"/>
    <property type="project" value="UniProtKB-ARBA"/>
</dbReference>
<evidence type="ECO:0000313" key="5">
    <source>
        <dbReference type="Proteomes" id="UP000316621"/>
    </source>
</evidence>
<evidence type="ECO:0000313" key="4">
    <source>
        <dbReference type="EMBL" id="RZC64291.1"/>
    </source>
</evidence>
<organism evidence="4 5">
    <name type="scientific">Papaver somniferum</name>
    <name type="common">Opium poppy</name>
    <dbReference type="NCBI Taxonomy" id="3469"/>
    <lineage>
        <taxon>Eukaryota</taxon>
        <taxon>Viridiplantae</taxon>
        <taxon>Streptophyta</taxon>
        <taxon>Embryophyta</taxon>
        <taxon>Tracheophyta</taxon>
        <taxon>Spermatophyta</taxon>
        <taxon>Magnoliopsida</taxon>
        <taxon>Ranunculales</taxon>
        <taxon>Papaveraceae</taxon>
        <taxon>Papaveroideae</taxon>
        <taxon>Papaver</taxon>
    </lineage>
</organism>
<dbReference type="SUPFAM" id="SSF143113">
    <property type="entry name" value="NAP-like"/>
    <property type="match status" value="2"/>
</dbReference>
<dbReference type="GO" id="GO:0006334">
    <property type="term" value="P:nucleosome assembly"/>
    <property type="evidence" value="ECO:0007669"/>
    <property type="project" value="InterPro"/>
</dbReference>